<dbReference type="InterPro" id="IPR017853">
    <property type="entry name" value="GH"/>
</dbReference>
<dbReference type="GO" id="GO:0051246">
    <property type="term" value="P:regulation of protein metabolic process"/>
    <property type="evidence" value="ECO:0007669"/>
    <property type="project" value="UniProtKB-ARBA"/>
</dbReference>
<evidence type="ECO:0000256" key="7">
    <source>
        <dbReference type="ARBA" id="ARBA00022801"/>
    </source>
</evidence>
<dbReference type="GO" id="GO:0032006">
    <property type="term" value="P:regulation of TOR signaling"/>
    <property type="evidence" value="ECO:0007669"/>
    <property type="project" value="UniProtKB-ARBA"/>
</dbReference>
<evidence type="ECO:0000256" key="12">
    <source>
        <dbReference type="RuleBase" id="RU361188"/>
    </source>
</evidence>
<dbReference type="GO" id="GO:0007040">
    <property type="term" value="P:lysosome organization"/>
    <property type="evidence" value="ECO:0007669"/>
    <property type="project" value="UniProtKB-ARBA"/>
</dbReference>
<keyword evidence="16" id="KW-1185">Reference proteome</keyword>
<dbReference type="GO" id="GO:0010605">
    <property type="term" value="P:negative regulation of macromolecule metabolic process"/>
    <property type="evidence" value="ECO:0007669"/>
    <property type="project" value="UniProtKB-ARBA"/>
</dbReference>
<dbReference type="GO" id="GO:0008202">
    <property type="term" value="P:steroid metabolic process"/>
    <property type="evidence" value="ECO:0007669"/>
    <property type="project" value="UniProtKB-ARBA"/>
</dbReference>
<dbReference type="PANTHER" id="PTHR11069">
    <property type="entry name" value="GLUCOSYLCERAMIDASE"/>
    <property type="match status" value="1"/>
</dbReference>
<dbReference type="GO" id="GO:0016758">
    <property type="term" value="F:hexosyltransferase activity"/>
    <property type="evidence" value="ECO:0007669"/>
    <property type="project" value="UniProtKB-ARBA"/>
</dbReference>
<dbReference type="RefSeq" id="XP_015610474.1">
    <property type="nucleotide sequence ID" value="XM_015754988.2"/>
</dbReference>
<dbReference type="EC" id="3.2.1.45" evidence="5 12"/>
<comment type="pathway">
    <text evidence="2">Lipid metabolism; sphingolipid metabolism.</text>
</comment>
<dbReference type="RefSeq" id="XP_015610470.1">
    <property type="nucleotide sequence ID" value="XM_015754984.2"/>
</dbReference>
<evidence type="ECO:0000256" key="1">
    <source>
        <dbReference type="ARBA" id="ARBA00001013"/>
    </source>
</evidence>
<evidence type="ECO:0000256" key="3">
    <source>
        <dbReference type="ARBA" id="ARBA00004991"/>
    </source>
</evidence>
<dbReference type="GO" id="GO:0006680">
    <property type="term" value="P:glucosylceramide catabolic process"/>
    <property type="evidence" value="ECO:0007669"/>
    <property type="project" value="UniProtKB-ARBA"/>
</dbReference>
<evidence type="ECO:0000313" key="21">
    <source>
        <dbReference type="RefSeq" id="XP_015610474.1"/>
    </source>
</evidence>
<keyword evidence="7 12" id="KW-0378">Hydrolase</keyword>
<dbReference type="GO" id="GO:0005102">
    <property type="term" value="F:signaling receptor binding"/>
    <property type="evidence" value="ECO:0007669"/>
    <property type="project" value="UniProtKB-ARBA"/>
</dbReference>
<dbReference type="GO" id="GO:0005774">
    <property type="term" value="C:vacuolar membrane"/>
    <property type="evidence" value="ECO:0007669"/>
    <property type="project" value="UniProtKB-ARBA"/>
</dbReference>
<evidence type="ECO:0000313" key="22">
    <source>
        <dbReference type="RefSeq" id="XP_024935483.1"/>
    </source>
</evidence>
<evidence type="ECO:0000256" key="4">
    <source>
        <dbReference type="ARBA" id="ARBA00005382"/>
    </source>
</evidence>
<dbReference type="GO" id="GO:0006914">
    <property type="term" value="P:autophagy"/>
    <property type="evidence" value="ECO:0007669"/>
    <property type="project" value="UniProtKB-ARBA"/>
</dbReference>
<evidence type="ECO:0000313" key="16">
    <source>
        <dbReference type="Proteomes" id="UP000694920"/>
    </source>
</evidence>
<evidence type="ECO:0000313" key="18">
    <source>
        <dbReference type="RefSeq" id="XP_015610471.1"/>
    </source>
</evidence>
<dbReference type="KEGG" id="ccin:107275146"/>
<evidence type="ECO:0000313" key="23">
    <source>
        <dbReference type="RefSeq" id="XP_024935484.1"/>
    </source>
</evidence>
<accession>A0AAJ7R733</accession>
<evidence type="ECO:0000259" key="15">
    <source>
        <dbReference type="Pfam" id="PF17189"/>
    </source>
</evidence>
<dbReference type="GO" id="GO:0004348">
    <property type="term" value="F:glucosylceramidase activity"/>
    <property type="evidence" value="ECO:0007669"/>
    <property type="project" value="UniProtKB-EC"/>
</dbReference>
<dbReference type="GeneID" id="107275146"/>
<protein>
    <recommendedName>
        <fullName evidence="5 12">Glucosylceramidase</fullName>
        <ecNumber evidence="5 12">3.2.1.45</ecNumber>
    </recommendedName>
</protein>
<evidence type="ECO:0000313" key="20">
    <source>
        <dbReference type="RefSeq" id="XP_015610473.1"/>
    </source>
</evidence>
<dbReference type="SUPFAM" id="SSF51445">
    <property type="entry name" value="(Trans)glycosidases"/>
    <property type="match status" value="1"/>
</dbReference>
<keyword evidence="9 12" id="KW-0443">Lipid metabolism</keyword>
<reference evidence="17 18" key="1">
    <citation type="submission" date="2025-04" db="UniProtKB">
        <authorList>
            <consortium name="RefSeq"/>
        </authorList>
    </citation>
    <scope>IDENTIFICATION</scope>
</reference>
<dbReference type="InterPro" id="IPR001139">
    <property type="entry name" value="Glyco_hydro_30"/>
</dbReference>
<keyword evidence="12" id="KW-0326">Glycosidase</keyword>
<dbReference type="InterPro" id="IPR033453">
    <property type="entry name" value="Glyco_hydro_30_TIM-barrel"/>
</dbReference>
<dbReference type="GO" id="GO:0042391">
    <property type="term" value="P:regulation of membrane potential"/>
    <property type="evidence" value="ECO:0007669"/>
    <property type="project" value="UniProtKB-ARBA"/>
</dbReference>
<comment type="catalytic activity">
    <reaction evidence="10">
        <text>a beta-D-glucosylceramide + H2O = an N-acyl-sphingoid base + D-glucose</text>
        <dbReference type="Rhea" id="RHEA:81447"/>
        <dbReference type="ChEBI" id="CHEBI:4167"/>
        <dbReference type="ChEBI" id="CHEBI:15377"/>
        <dbReference type="ChEBI" id="CHEBI:83264"/>
        <dbReference type="ChEBI" id="CHEBI:83273"/>
    </reaction>
    <physiologicalReaction direction="left-to-right" evidence="10">
        <dbReference type="Rhea" id="RHEA:81448"/>
    </physiologicalReaction>
</comment>
<gene>
    <name evidence="17 18 19 20 21 22 23" type="primary">LOC107275146</name>
</gene>
<comment type="catalytic activity">
    <reaction evidence="1">
        <text>a beta-D-glucosyl-(1&lt;-&gt;1')-N-acylsphing-4-enine + H2O = an N-acylsphing-4-enine + D-glucose</text>
        <dbReference type="Rhea" id="RHEA:13269"/>
        <dbReference type="ChEBI" id="CHEBI:4167"/>
        <dbReference type="ChEBI" id="CHEBI:15377"/>
        <dbReference type="ChEBI" id="CHEBI:22801"/>
        <dbReference type="ChEBI" id="CHEBI:52639"/>
        <dbReference type="EC" id="3.2.1.45"/>
    </reaction>
    <physiologicalReaction direction="left-to-right" evidence="1">
        <dbReference type="Rhea" id="RHEA:13270"/>
    </physiologicalReaction>
</comment>
<name>A0AAJ7R733_CEPCN</name>
<dbReference type="GO" id="GO:0016241">
    <property type="term" value="P:regulation of macroautophagy"/>
    <property type="evidence" value="ECO:0007669"/>
    <property type="project" value="UniProtKB-ARBA"/>
</dbReference>
<evidence type="ECO:0000313" key="19">
    <source>
        <dbReference type="RefSeq" id="XP_015610472.1"/>
    </source>
</evidence>
<dbReference type="RefSeq" id="XP_015610473.1">
    <property type="nucleotide sequence ID" value="XM_015754987.2"/>
</dbReference>
<feature type="signal peptide" evidence="13">
    <location>
        <begin position="1"/>
        <end position="19"/>
    </location>
</feature>
<sequence length="504" mass="57085">MGSFVLFGIFMSVLLIVNTQDCVPRDFGNGGTVCVCNSTYCDVTPDPILPETGNLLRYVSSKNGLRLNLIEEKFSNQSIGDVKLILNRSIMYQTIHGFGGAFTDSAGINIKNLSAGAQDKLMESYFSTNGSKYSFGRVPIAGTDFSTRSYTYDDVPGDTTLSKFSLAQEDFLYKIPLIQKALELNSNLRLFASSWTAPPWMKTNNQYNKFGFLKTDYYQTYVDYLIKFLKEYKKHGLEMWGITTGNEPFNAFIFSSISNTGWTANTLKKWIAKNLGPTLRASEFKGTKIMAVEDQRWALPWFPQKIFRNEIVKNYTDAIAFHWYVDKYIPASVLDMTHDKFPDKFIIMTEACIGSSPFDGAKVLIGSWSRGEEYVSNIIENLSHWVTGWVDWNLALNEQGGPNWIENYVDSPIIVNAENDEFYKQPMYYALAHFSKFIPPNSRRIELTASTDVKSLSVTTPNDETVIVLYNKSRRAKTVSISDPDRGYINAELPGNSIHTIIYK</sequence>
<evidence type="ECO:0000256" key="10">
    <source>
        <dbReference type="ARBA" id="ARBA00050474"/>
    </source>
</evidence>
<dbReference type="RefSeq" id="XP_024935484.1">
    <property type="nucleotide sequence ID" value="XM_025079716.1"/>
</dbReference>
<evidence type="ECO:0000256" key="6">
    <source>
        <dbReference type="ARBA" id="ARBA00022729"/>
    </source>
</evidence>
<feature type="domain" description="Glycosyl hydrolase family 30 beta sandwich" evidence="15">
    <location>
        <begin position="441"/>
        <end position="501"/>
    </location>
</feature>
<dbReference type="Gene3D" id="3.20.20.80">
    <property type="entry name" value="Glycosidases"/>
    <property type="match status" value="1"/>
</dbReference>
<comment type="catalytic activity">
    <reaction evidence="11">
        <text>an N-acyl-1-beta-D-glucosyl-15-methylhexadecasphing-4-enine + H2O = an N-acyl-15-methylhexadecasphing-4-enine + D-glucose</text>
        <dbReference type="Rhea" id="RHEA:34755"/>
        <dbReference type="ChEBI" id="CHEBI:4167"/>
        <dbReference type="ChEBI" id="CHEBI:15377"/>
        <dbReference type="ChEBI" id="CHEBI:70815"/>
        <dbReference type="ChEBI" id="CHEBI:70846"/>
    </reaction>
    <physiologicalReaction direction="left-to-right" evidence="11">
        <dbReference type="Rhea" id="RHEA:34756"/>
    </physiologicalReaction>
</comment>
<keyword evidence="8 12" id="KW-0746">Sphingolipid metabolism</keyword>
<dbReference type="Pfam" id="PF02055">
    <property type="entry name" value="Glyco_hydro_30"/>
    <property type="match status" value="1"/>
</dbReference>
<dbReference type="RefSeq" id="XP_015610472.1">
    <property type="nucleotide sequence ID" value="XM_015754986.2"/>
</dbReference>
<dbReference type="PRINTS" id="PR00843">
    <property type="entry name" value="GLHYDRLASE30"/>
</dbReference>
<dbReference type="SUPFAM" id="SSF51011">
    <property type="entry name" value="Glycosyl hydrolase domain"/>
    <property type="match status" value="1"/>
</dbReference>
<evidence type="ECO:0000256" key="8">
    <source>
        <dbReference type="ARBA" id="ARBA00022919"/>
    </source>
</evidence>
<evidence type="ECO:0000256" key="9">
    <source>
        <dbReference type="ARBA" id="ARBA00023098"/>
    </source>
</evidence>
<feature type="chain" id="PRO_5044709100" description="Glucosylceramidase" evidence="13">
    <location>
        <begin position="20"/>
        <end position="504"/>
    </location>
</feature>
<evidence type="ECO:0000313" key="17">
    <source>
        <dbReference type="RefSeq" id="XP_015610470.1"/>
    </source>
</evidence>
<feature type="domain" description="Glycosyl hydrolase family 30 TIM-barrel" evidence="14">
    <location>
        <begin position="95"/>
        <end position="438"/>
    </location>
</feature>
<evidence type="ECO:0000259" key="14">
    <source>
        <dbReference type="Pfam" id="PF02055"/>
    </source>
</evidence>
<keyword evidence="6 13" id="KW-0732">Signal</keyword>
<comment type="similarity">
    <text evidence="4 12">Belongs to the glycosyl hydrolase 30 family.</text>
</comment>
<dbReference type="RefSeq" id="XP_024935483.1">
    <property type="nucleotide sequence ID" value="XM_025079715.1"/>
</dbReference>
<dbReference type="InterPro" id="IPR033452">
    <property type="entry name" value="GH30_C"/>
</dbReference>
<dbReference type="FunFam" id="3.20.20.80:FF:000030">
    <property type="entry name" value="Lysosomal acid glucosylceramidase"/>
    <property type="match status" value="1"/>
</dbReference>
<organism evidence="16 22">
    <name type="scientific">Cephus cinctus</name>
    <name type="common">Wheat stem sawfly</name>
    <dbReference type="NCBI Taxonomy" id="211228"/>
    <lineage>
        <taxon>Eukaryota</taxon>
        <taxon>Metazoa</taxon>
        <taxon>Ecdysozoa</taxon>
        <taxon>Arthropoda</taxon>
        <taxon>Hexapoda</taxon>
        <taxon>Insecta</taxon>
        <taxon>Pterygota</taxon>
        <taxon>Neoptera</taxon>
        <taxon>Endopterygota</taxon>
        <taxon>Hymenoptera</taxon>
        <taxon>Cephoidea</taxon>
        <taxon>Cephidae</taxon>
        <taxon>Cephus</taxon>
    </lineage>
</organism>
<dbReference type="AlphaFoldDB" id="A0AAJ7R733"/>
<proteinExistence type="inferred from homology"/>
<dbReference type="GO" id="GO:0030163">
    <property type="term" value="P:protein catabolic process"/>
    <property type="evidence" value="ECO:0007669"/>
    <property type="project" value="UniProtKB-ARBA"/>
</dbReference>
<dbReference type="Pfam" id="PF17189">
    <property type="entry name" value="Glyco_hydro_30C"/>
    <property type="match status" value="1"/>
</dbReference>
<evidence type="ECO:0000256" key="2">
    <source>
        <dbReference type="ARBA" id="ARBA00004760"/>
    </source>
</evidence>
<evidence type="ECO:0000256" key="13">
    <source>
        <dbReference type="SAM" id="SignalP"/>
    </source>
</evidence>
<dbReference type="RefSeq" id="XP_015610471.1">
    <property type="nucleotide sequence ID" value="XM_015754985.2"/>
</dbReference>
<dbReference type="PANTHER" id="PTHR11069:SF23">
    <property type="entry name" value="LYSOSOMAL ACID GLUCOSYLCERAMIDASE"/>
    <property type="match status" value="1"/>
</dbReference>
<dbReference type="Proteomes" id="UP000694920">
    <property type="component" value="Unplaced"/>
</dbReference>
<evidence type="ECO:0000256" key="5">
    <source>
        <dbReference type="ARBA" id="ARBA00012658"/>
    </source>
</evidence>
<comment type="pathway">
    <text evidence="3">Sphingolipid metabolism.</text>
</comment>
<dbReference type="GO" id="GO:0005764">
    <property type="term" value="C:lysosome"/>
    <property type="evidence" value="ECO:0007669"/>
    <property type="project" value="UniProtKB-ARBA"/>
</dbReference>
<evidence type="ECO:0000256" key="11">
    <source>
        <dbReference type="ARBA" id="ARBA00051345"/>
    </source>
</evidence>
<dbReference type="GO" id="GO:0006066">
    <property type="term" value="P:alcohol metabolic process"/>
    <property type="evidence" value="ECO:0007669"/>
    <property type="project" value="UniProtKB-ARBA"/>
</dbReference>